<keyword evidence="4" id="KW-0804">Transcription</keyword>
<evidence type="ECO:0000256" key="7">
    <source>
        <dbReference type="SAM" id="MobiDB-lite"/>
    </source>
</evidence>
<dbReference type="Gene3D" id="2.20.25.80">
    <property type="entry name" value="WRKY domain"/>
    <property type="match status" value="1"/>
</dbReference>
<dbReference type="EMBL" id="CM027681">
    <property type="protein sequence ID" value="KAG0543355.1"/>
    <property type="molecule type" value="Genomic_DNA"/>
</dbReference>
<evidence type="ECO:0000256" key="1">
    <source>
        <dbReference type="ARBA" id="ARBA00004123"/>
    </source>
</evidence>
<dbReference type="Proteomes" id="UP000807115">
    <property type="component" value="Chromosome 2"/>
</dbReference>
<evidence type="ECO:0000256" key="4">
    <source>
        <dbReference type="ARBA" id="ARBA00023163"/>
    </source>
</evidence>
<dbReference type="GO" id="GO:0009751">
    <property type="term" value="P:response to salicylic acid"/>
    <property type="evidence" value="ECO:0007669"/>
    <property type="project" value="UniProtKB-ARBA"/>
</dbReference>
<reference evidence="9" key="2">
    <citation type="submission" date="2020-10" db="EMBL/GenBank/DDBJ databases">
        <authorList>
            <person name="Cooper E.A."/>
            <person name="Brenton Z.W."/>
            <person name="Flinn B.S."/>
            <person name="Jenkins J."/>
            <person name="Shu S."/>
            <person name="Flowers D."/>
            <person name="Luo F."/>
            <person name="Wang Y."/>
            <person name="Xia P."/>
            <person name="Barry K."/>
            <person name="Daum C."/>
            <person name="Lipzen A."/>
            <person name="Yoshinaga Y."/>
            <person name="Schmutz J."/>
            <person name="Saski C."/>
            <person name="Vermerris W."/>
            <person name="Kresovich S."/>
        </authorList>
    </citation>
    <scope>NUCLEOTIDE SEQUENCE</scope>
</reference>
<keyword evidence="3" id="KW-0238">DNA-binding</keyword>
<gene>
    <name evidence="9" type="ORF">BDA96_02G183300</name>
</gene>
<dbReference type="PROSITE" id="PS50811">
    <property type="entry name" value="WRKY"/>
    <property type="match status" value="1"/>
</dbReference>
<dbReference type="FunFam" id="2.20.25.80:FF:000009">
    <property type="entry name" value="WRKY transcription factor 53"/>
    <property type="match status" value="1"/>
</dbReference>
<dbReference type="SUPFAM" id="SSF118290">
    <property type="entry name" value="WRKY DNA-binding domain"/>
    <property type="match status" value="1"/>
</dbReference>
<dbReference type="InterPro" id="IPR044810">
    <property type="entry name" value="WRKY_plant"/>
</dbReference>
<accession>A0A921UU50</accession>
<evidence type="ECO:0000256" key="5">
    <source>
        <dbReference type="ARBA" id="ARBA00023242"/>
    </source>
</evidence>
<dbReference type="InterPro" id="IPR003657">
    <property type="entry name" value="WRKY_dom"/>
</dbReference>
<dbReference type="GO" id="GO:0010150">
    <property type="term" value="P:leaf senescence"/>
    <property type="evidence" value="ECO:0007669"/>
    <property type="project" value="UniProtKB-ARBA"/>
</dbReference>
<dbReference type="InterPro" id="IPR036576">
    <property type="entry name" value="WRKY_dom_sf"/>
</dbReference>
<evidence type="ECO:0000313" key="9">
    <source>
        <dbReference type="EMBL" id="KAG0543355.1"/>
    </source>
</evidence>
<evidence type="ECO:0000256" key="6">
    <source>
        <dbReference type="ARBA" id="ARBA00060850"/>
    </source>
</evidence>
<keyword evidence="2" id="KW-0805">Transcription regulation</keyword>
<dbReference type="GO" id="GO:0005634">
    <property type="term" value="C:nucleus"/>
    <property type="evidence" value="ECO:0007669"/>
    <property type="project" value="UniProtKB-SubCell"/>
</dbReference>
<evidence type="ECO:0000313" key="10">
    <source>
        <dbReference type="Proteomes" id="UP000807115"/>
    </source>
</evidence>
<dbReference type="AlphaFoldDB" id="A0A921UU50"/>
<feature type="domain" description="WRKY" evidence="8">
    <location>
        <begin position="111"/>
        <end position="174"/>
    </location>
</feature>
<dbReference type="GO" id="GO:0042542">
    <property type="term" value="P:response to hydrogen peroxide"/>
    <property type="evidence" value="ECO:0007669"/>
    <property type="project" value="UniProtKB-ARBA"/>
</dbReference>
<comment type="caution">
    <text evidence="9">The sequence shown here is derived from an EMBL/GenBank/DDBJ whole genome shotgun (WGS) entry which is preliminary data.</text>
</comment>
<reference evidence="9" key="1">
    <citation type="journal article" date="2019" name="BMC Genomics">
        <title>A new reference genome for Sorghum bicolor reveals high levels of sequence similarity between sweet and grain genotypes: implications for the genetics of sugar metabolism.</title>
        <authorList>
            <person name="Cooper E.A."/>
            <person name="Brenton Z.W."/>
            <person name="Flinn B.S."/>
            <person name="Jenkins J."/>
            <person name="Shu S."/>
            <person name="Flowers D."/>
            <person name="Luo F."/>
            <person name="Wang Y."/>
            <person name="Xia P."/>
            <person name="Barry K."/>
            <person name="Daum C."/>
            <person name="Lipzen A."/>
            <person name="Yoshinaga Y."/>
            <person name="Schmutz J."/>
            <person name="Saski C."/>
            <person name="Vermerris W."/>
            <person name="Kresovich S."/>
        </authorList>
    </citation>
    <scope>NUCLEOTIDE SEQUENCE</scope>
</reference>
<dbReference type="PANTHER" id="PTHR32096">
    <property type="entry name" value="WRKY TRANSCRIPTION FACTOR 30-RELATED-RELATED"/>
    <property type="match status" value="1"/>
</dbReference>
<dbReference type="SMART" id="SM00774">
    <property type="entry name" value="WRKY"/>
    <property type="match status" value="1"/>
</dbReference>
<feature type="region of interest" description="Disordered" evidence="7">
    <location>
        <begin position="93"/>
        <end position="123"/>
    </location>
</feature>
<name>A0A921UU50_SORBI</name>
<dbReference type="GO" id="GO:0003700">
    <property type="term" value="F:DNA-binding transcription factor activity"/>
    <property type="evidence" value="ECO:0007669"/>
    <property type="project" value="InterPro"/>
</dbReference>
<evidence type="ECO:0000256" key="3">
    <source>
        <dbReference type="ARBA" id="ARBA00023125"/>
    </source>
</evidence>
<protein>
    <recommendedName>
        <fullName evidence="8">WRKY domain-containing protein</fullName>
    </recommendedName>
</protein>
<organism evidence="9 10">
    <name type="scientific">Sorghum bicolor</name>
    <name type="common">Sorghum</name>
    <name type="synonym">Sorghum vulgare</name>
    <dbReference type="NCBI Taxonomy" id="4558"/>
    <lineage>
        <taxon>Eukaryota</taxon>
        <taxon>Viridiplantae</taxon>
        <taxon>Streptophyta</taxon>
        <taxon>Embryophyta</taxon>
        <taxon>Tracheophyta</taxon>
        <taxon>Spermatophyta</taxon>
        <taxon>Magnoliopsida</taxon>
        <taxon>Liliopsida</taxon>
        <taxon>Poales</taxon>
        <taxon>Poaceae</taxon>
        <taxon>PACMAD clade</taxon>
        <taxon>Panicoideae</taxon>
        <taxon>Andropogonodae</taxon>
        <taxon>Andropogoneae</taxon>
        <taxon>Sorghinae</taxon>
        <taxon>Sorghum</taxon>
    </lineage>
</organism>
<evidence type="ECO:0000256" key="2">
    <source>
        <dbReference type="ARBA" id="ARBA00023015"/>
    </source>
</evidence>
<comment type="subcellular location">
    <subcellularLocation>
        <location evidence="1">Nucleus</location>
    </subcellularLocation>
</comment>
<dbReference type="PANTHER" id="PTHR32096:SF143">
    <property type="entry name" value="OS09G0334500 PROTEIN"/>
    <property type="match status" value="1"/>
</dbReference>
<evidence type="ECO:0000259" key="8">
    <source>
        <dbReference type="PROSITE" id="PS50811"/>
    </source>
</evidence>
<sequence>MAASVVDGNGGSGGLVVTELGHVKELARQLEAQLGGSSPDLCKHLASQISSIAERSISLLITTSSGLAGARKRSAVTSPLSDASDAPFVKATKKRKTMDKKRHEVRVSSAAGDHPADDGHSWRKYGQKDILGAKHPRGYYRCTHRHSQGCAATKQVQRTDEDPTSFDVVYLGDHTCVQSQWAAAAGQAAADGLAPEYNGKPGTNLTVKTEGPTVEPEQQVQAWDAPTPFCFSSTPATATASWCLVPEPSPPFSAPSTSNNWGVSPATSDSNHVVSFPPFEVAGDDVQFGRFEEVMSAIDRADGDGFLDDLDIDVSSFLV</sequence>
<comment type="similarity">
    <text evidence="6">Belongs to the WRKY group III family.</text>
</comment>
<dbReference type="GO" id="GO:0010193">
    <property type="term" value="P:response to ozone"/>
    <property type="evidence" value="ECO:0007669"/>
    <property type="project" value="UniProtKB-ARBA"/>
</dbReference>
<keyword evidence="5" id="KW-0539">Nucleus</keyword>
<dbReference type="GO" id="GO:0043565">
    <property type="term" value="F:sequence-specific DNA binding"/>
    <property type="evidence" value="ECO:0007669"/>
    <property type="project" value="InterPro"/>
</dbReference>
<proteinExistence type="inferred from homology"/>
<dbReference type="Pfam" id="PF03106">
    <property type="entry name" value="WRKY"/>
    <property type="match status" value="1"/>
</dbReference>